<proteinExistence type="predicted"/>
<dbReference type="Proteomes" id="UP001216674">
    <property type="component" value="Unassembled WGS sequence"/>
</dbReference>
<dbReference type="RefSeq" id="WP_276268475.1">
    <property type="nucleotide sequence ID" value="NZ_JARJLM010000603.1"/>
</dbReference>
<protein>
    <submittedName>
        <fullName evidence="1">Uncharacterized protein</fullName>
    </submittedName>
</protein>
<accession>A0ABT6B0Y4</accession>
<sequence>MTFCFGLKYKDSVYLFSDSAVTGGPSLGDTPYLTSFGEASIVGPASQVQEGALKLVRLGDDCFAAIAGDAHRAFEGIASMRPLYSSTIAIPTLLGFLAGSIDTTSEEHFEYLFARSGPNGSELWHWSTTAPARPTAIQSNAAIGSLTSWHAEMAGWTANLLRAGSIDEHRMLTTMAAVMQSFGLRDHLLTQGVGGAFCGVHVGPTGIRWLPDTNYVVHDQKLSTTELVSVFSRDGAVAVSSSFTQDNRVFLNSIDHRNPESWTNQWLASLKSCFDECAAKVWVFLGYEAFTVHIIEAETAVTDMPCCRLTIIGAGRYDLAIHPLLSQVLSYPLEDRGDGSLPARLSYVSAENCLEHAYRFLASRPTQLAP</sequence>
<reference evidence="1 2" key="1">
    <citation type="submission" date="2023-03" db="EMBL/GenBank/DDBJ databases">
        <title>Draft assemblies of triclosan tolerant bacteria isolated from returned activated sludge.</title>
        <authorList>
            <person name="Van Hamelsveld S."/>
        </authorList>
    </citation>
    <scope>NUCLEOTIDE SEQUENCE [LARGE SCALE GENOMIC DNA]</scope>
    <source>
        <strain evidence="1 2">GW210010_S58</strain>
    </source>
</reference>
<evidence type="ECO:0000313" key="2">
    <source>
        <dbReference type="Proteomes" id="UP001216674"/>
    </source>
</evidence>
<gene>
    <name evidence="1" type="ORF">P3W85_37280</name>
</gene>
<organism evidence="1 2">
    <name type="scientific">Cupriavidus basilensis</name>
    <dbReference type="NCBI Taxonomy" id="68895"/>
    <lineage>
        <taxon>Bacteria</taxon>
        <taxon>Pseudomonadati</taxon>
        <taxon>Pseudomonadota</taxon>
        <taxon>Betaproteobacteria</taxon>
        <taxon>Burkholderiales</taxon>
        <taxon>Burkholderiaceae</taxon>
        <taxon>Cupriavidus</taxon>
    </lineage>
</organism>
<comment type="caution">
    <text evidence="1">The sequence shown here is derived from an EMBL/GenBank/DDBJ whole genome shotgun (WGS) entry which is preliminary data.</text>
</comment>
<dbReference type="EMBL" id="JARJLM010000603">
    <property type="protein sequence ID" value="MDF3838547.1"/>
    <property type="molecule type" value="Genomic_DNA"/>
</dbReference>
<evidence type="ECO:0000313" key="1">
    <source>
        <dbReference type="EMBL" id="MDF3838547.1"/>
    </source>
</evidence>
<name>A0ABT6B0Y4_9BURK</name>
<keyword evidence="2" id="KW-1185">Reference proteome</keyword>